<proteinExistence type="predicted"/>
<evidence type="ECO:0000256" key="1">
    <source>
        <dbReference type="SAM" id="MobiDB-lite"/>
    </source>
</evidence>
<protein>
    <submittedName>
        <fullName evidence="2">Uncharacterized protein</fullName>
    </submittedName>
</protein>
<gene>
    <name evidence="2" type="ORF">E2C01_038906</name>
</gene>
<sequence>MACGSQVVRGHGKERKAHQPSPASAWATPRSVLTYSPYVCPLTPFPLHVGLLLRPWNISCFSAHASTLNTVHYTSRLSTLAITTLDLPTHPPGGLRRPPLLATCCYQERWMPEAARRVGRSSVVMARAESRERSAVY</sequence>
<reference evidence="2 3" key="1">
    <citation type="submission" date="2019-05" db="EMBL/GenBank/DDBJ databases">
        <title>Another draft genome of Portunus trituberculatus and its Hox gene families provides insights of decapod evolution.</title>
        <authorList>
            <person name="Jeong J.-H."/>
            <person name="Song I."/>
            <person name="Kim S."/>
            <person name="Choi T."/>
            <person name="Kim D."/>
            <person name="Ryu S."/>
            <person name="Kim W."/>
        </authorList>
    </citation>
    <scope>NUCLEOTIDE SEQUENCE [LARGE SCALE GENOMIC DNA]</scope>
    <source>
        <tissue evidence="2">Muscle</tissue>
    </source>
</reference>
<accession>A0A5B7FLB3</accession>
<dbReference type="AlphaFoldDB" id="A0A5B7FLB3"/>
<keyword evidence="3" id="KW-1185">Reference proteome</keyword>
<dbReference type="Proteomes" id="UP000324222">
    <property type="component" value="Unassembled WGS sequence"/>
</dbReference>
<evidence type="ECO:0000313" key="2">
    <source>
        <dbReference type="EMBL" id="MPC45214.1"/>
    </source>
</evidence>
<feature type="region of interest" description="Disordered" evidence="1">
    <location>
        <begin position="1"/>
        <end position="24"/>
    </location>
</feature>
<dbReference type="EMBL" id="VSRR010006628">
    <property type="protein sequence ID" value="MPC45214.1"/>
    <property type="molecule type" value="Genomic_DNA"/>
</dbReference>
<name>A0A5B7FLB3_PORTR</name>
<evidence type="ECO:0000313" key="3">
    <source>
        <dbReference type="Proteomes" id="UP000324222"/>
    </source>
</evidence>
<comment type="caution">
    <text evidence="2">The sequence shown here is derived from an EMBL/GenBank/DDBJ whole genome shotgun (WGS) entry which is preliminary data.</text>
</comment>
<organism evidence="2 3">
    <name type="scientific">Portunus trituberculatus</name>
    <name type="common">Swimming crab</name>
    <name type="synonym">Neptunus trituberculatus</name>
    <dbReference type="NCBI Taxonomy" id="210409"/>
    <lineage>
        <taxon>Eukaryota</taxon>
        <taxon>Metazoa</taxon>
        <taxon>Ecdysozoa</taxon>
        <taxon>Arthropoda</taxon>
        <taxon>Crustacea</taxon>
        <taxon>Multicrustacea</taxon>
        <taxon>Malacostraca</taxon>
        <taxon>Eumalacostraca</taxon>
        <taxon>Eucarida</taxon>
        <taxon>Decapoda</taxon>
        <taxon>Pleocyemata</taxon>
        <taxon>Brachyura</taxon>
        <taxon>Eubrachyura</taxon>
        <taxon>Portunoidea</taxon>
        <taxon>Portunidae</taxon>
        <taxon>Portuninae</taxon>
        <taxon>Portunus</taxon>
    </lineage>
</organism>